<dbReference type="Gene3D" id="3.40.50.720">
    <property type="entry name" value="NAD(P)-binding Rossmann-like Domain"/>
    <property type="match status" value="1"/>
</dbReference>
<gene>
    <name evidence="5" type="ORF">EJ04DRAFT_543413</name>
</gene>
<dbReference type="OrthoDB" id="48317at2759"/>
<dbReference type="Gene3D" id="3.90.180.10">
    <property type="entry name" value="Medium-chain alcohol dehydrogenases, catalytic domain"/>
    <property type="match status" value="1"/>
</dbReference>
<comment type="caution">
    <text evidence="5">The sequence shown here is derived from an EMBL/GenBank/DDBJ whole genome shotgun (WGS) entry which is preliminary data.</text>
</comment>
<feature type="domain" description="Enoyl reductase (ER)" evidence="4">
    <location>
        <begin position="7"/>
        <end position="348"/>
    </location>
</feature>
<evidence type="ECO:0000256" key="1">
    <source>
        <dbReference type="ARBA" id="ARBA00008072"/>
    </source>
</evidence>
<dbReference type="InterPro" id="IPR036291">
    <property type="entry name" value="NAD(P)-bd_dom_sf"/>
</dbReference>
<keyword evidence="3" id="KW-0560">Oxidoreductase</keyword>
<dbReference type="GO" id="GO:0016651">
    <property type="term" value="F:oxidoreductase activity, acting on NAD(P)H"/>
    <property type="evidence" value="ECO:0007669"/>
    <property type="project" value="InterPro"/>
</dbReference>
<dbReference type="SUPFAM" id="SSF51735">
    <property type="entry name" value="NAD(P)-binding Rossmann-fold domains"/>
    <property type="match status" value="1"/>
</dbReference>
<evidence type="ECO:0000313" key="6">
    <source>
        <dbReference type="Proteomes" id="UP000799444"/>
    </source>
</evidence>
<name>A0A9P4V308_9PLEO</name>
<dbReference type="InterPro" id="IPR013154">
    <property type="entry name" value="ADH-like_N"/>
</dbReference>
<dbReference type="PANTHER" id="PTHR45348">
    <property type="entry name" value="HYPOTHETICAL OXIDOREDUCTASE (EUROFUNG)"/>
    <property type="match status" value="1"/>
</dbReference>
<evidence type="ECO:0000256" key="2">
    <source>
        <dbReference type="ARBA" id="ARBA00011245"/>
    </source>
</evidence>
<dbReference type="Pfam" id="PF00107">
    <property type="entry name" value="ADH_zinc_N"/>
    <property type="match status" value="1"/>
</dbReference>
<evidence type="ECO:0000259" key="4">
    <source>
        <dbReference type="SMART" id="SM00829"/>
    </source>
</evidence>
<protein>
    <submittedName>
        <fullName evidence="5">GroES-like protein</fullName>
    </submittedName>
</protein>
<dbReference type="Proteomes" id="UP000799444">
    <property type="component" value="Unassembled WGS sequence"/>
</dbReference>
<dbReference type="AlphaFoldDB" id="A0A9P4V308"/>
<comment type="subunit">
    <text evidence="2">Monomer.</text>
</comment>
<dbReference type="InterPro" id="IPR013149">
    <property type="entry name" value="ADH-like_C"/>
</dbReference>
<dbReference type="InterPro" id="IPR011032">
    <property type="entry name" value="GroES-like_sf"/>
</dbReference>
<accession>A0A9P4V308</accession>
<dbReference type="SUPFAM" id="SSF50129">
    <property type="entry name" value="GroES-like"/>
    <property type="match status" value="1"/>
</dbReference>
<dbReference type="CDD" id="cd08249">
    <property type="entry name" value="enoyl_reductase_like"/>
    <property type="match status" value="1"/>
</dbReference>
<evidence type="ECO:0000313" key="5">
    <source>
        <dbReference type="EMBL" id="KAF2734821.1"/>
    </source>
</evidence>
<sequence length="353" mass="38473">MRALKIQSPNHAAVQDVPIPSLRSPDHVIVRPVAVALNPTDWKHITWVKTHPTVGCDFAGVVESVGDSPAKAWKKGDRVWGFTHGSNSVQEEDGAFGEYLISKSGLLGRVPDNMSFEDASTLGVATLTVGQGMYQEMDLPWPGTQEKVAEDKKPWFLIYGGSSAMGAFGIQFAKLSGFRVVATCSPRNFSYVKSLGADAVFDYSSPTCGADIRAHTSDSLYYVWDCIGENGSYEIGATALASSAPAGQKLHYGTILFPNDPPRADVDFTWSLGYTASGEAFEMGDRKFEAKPDHYEFMKKWLDVAENLILEGKVQPHQIDKREGGLDSILGGLEDMKNGKVSGVKIVYRVQEP</sequence>
<organism evidence="5 6">
    <name type="scientific">Polyplosphaeria fusca</name>
    <dbReference type="NCBI Taxonomy" id="682080"/>
    <lineage>
        <taxon>Eukaryota</taxon>
        <taxon>Fungi</taxon>
        <taxon>Dikarya</taxon>
        <taxon>Ascomycota</taxon>
        <taxon>Pezizomycotina</taxon>
        <taxon>Dothideomycetes</taxon>
        <taxon>Pleosporomycetidae</taxon>
        <taxon>Pleosporales</taxon>
        <taxon>Tetraplosphaeriaceae</taxon>
        <taxon>Polyplosphaeria</taxon>
    </lineage>
</organism>
<dbReference type="Pfam" id="PF08240">
    <property type="entry name" value="ADH_N"/>
    <property type="match status" value="1"/>
</dbReference>
<dbReference type="PANTHER" id="PTHR45348:SF2">
    <property type="entry name" value="ZINC-TYPE ALCOHOL DEHYDROGENASE-LIKE PROTEIN C2E1P3.01"/>
    <property type="match status" value="1"/>
</dbReference>
<keyword evidence="6" id="KW-1185">Reference proteome</keyword>
<proteinExistence type="inferred from homology"/>
<comment type="similarity">
    <text evidence="1">Belongs to the zinc-containing alcohol dehydrogenase family.</text>
</comment>
<dbReference type="InterPro" id="IPR047122">
    <property type="entry name" value="Trans-enoyl_RdTase-like"/>
</dbReference>
<dbReference type="SMART" id="SM00829">
    <property type="entry name" value="PKS_ER"/>
    <property type="match status" value="1"/>
</dbReference>
<dbReference type="InterPro" id="IPR020843">
    <property type="entry name" value="ER"/>
</dbReference>
<evidence type="ECO:0000256" key="3">
    <source>
        <dbReference type="ARBA" id="ARBA00023002"/>
    </source>
</evidence>
<dbReference type="EMBL" id="ML996143">
    <property type="protein sequence ID" value="KAF2734821.1"/>
    <property type="molecule type" value="Genomic_DNA"/>
</dbReference>
<reference evidence="5" key="1">
    <citation type="journal article" date="2020" name="Stud. Mycol.">
        <title>101 Dothideomycetes genomes: a test case for predicting lifestyles and emergence of pathogens.</title>
        <authorList>
            <person name="Haridas S."/>
            <person name="Albert R."/>
            <person name="Binder M."/>
            <person name="Bloem J."/>
            <person name="Labutti K."/>
            <person name="Salamov A."/>
            <person name="Andreopoulos B."/>
            <person name="Baker S."/>
            <person name="Barry K."/>
            <person name="Bills G."/>
            <person name="Bluhm B."/>
            <person name="Cannon C."/>
            <person name="Castanera R."/>
            <person name="Culley D."/>
            <person name="Daum C."/>
            <person name="Ezra D."/>
            <person name="Gonzalez J."/>
            <person name="Henrissat B."/>
            <person name="Kuo A."/>
            <person name="Liang C."/>
            <person name="Lipzen A."/>
            <person name="Lutzoni F."/>
            <person name="Magnuson J."/>
            <person name="Mondo S."/>
            <person name="Nolan M."/>
            <person name="Ohm R."/>
            <person name="Pangilinan J."/>
            <person name="Park H.-J."/>
            <person name="Ramirez L."/>
            <person name="Alfaro M."/>
            <person name="Sun H."/>
            <person name="Tritt A."/>
            <person name="Yoshinaga Y."/>
            <person name="Zwiers L.-H."/>
            <person name="Turgeon B."/>
            <person name="Goodwin S."/>
            <person name="Spatafora J."/>
            <person name="Crous P."/>
            <person name="Grigoriev I."/>
        </authorList>
    </citation>
    <scope>NUCLEOTIDE SEQUENCE</scope>
    <source>
        <strain evidence="5">CBS 125425</strain>
    </source>
</reference>